<feature type="domain" description="Toprim" evidence="8">
    <location>
        <begin position="87"/>
        <end position="182"/>
    </location>
</feature>
<dbReference type="InterPro" id="IPR006171">
    <property type="entry name" value="TOPRIM_dom"/>
</dbReference>
<dbReference type="GO" id="GO:0008270">
    <property type="term" value="F:zinc ion binding"/>
    <property type="evidence" value="ECO:0007669"/>
    <property type="project" value="UniProtKB-KW"/>
</dbReference>
<organism evidence="9 10">
    <name type="scientific">Psychrobacter pasteurii</name>
    <dbReference type="NCBI Taxonomy" id="1945520"/>
    <lineage>
        <taxon>Bacteria</taxon>
        <taxon>Pseudomonadati</taxon>
        <taxon>Pseudomonadota</taxon>
        <taxon>Gammaproteobacteria</taxon>
        <taxon>Moraxellales</taxon>
        <taxon>Moraxellaceae</taxon>
        <taxon>Psychrobacter</taxon>
    </lineage>
</organism>
<evidence type="ECO:0000256" key="1">
    <source>
        <dbReference type="ARBA" id="ARBA00022723"/>
    </source>
</evidence>
<proteinExistence type="inferred from homology"/>
<dbReference type="Proteomes" id="UP000188169">
    <property type="component" value="Unassembled WGS sequence"/>
</dbReference>
<dbReference type="AlphaFoldDB" id="A0A1R4EDH9"/>
<evidence type="ECO:0000259" key="8">
    <source>
        <dbReference type="PROSITE" id="PS50880"/>
    </source>
</evidence>
<evidence type="ECO:0000256" key="3">
    <source>
        <dbReference type="ARBA" id="ARBA00022771"/>
    </source>
</evidence>
<evidence type="ECO:0000313" key="9">
    <source>
        <dbReference type="EMBL" id="SJM36554.1"/>
    </source>
</evidence>
<keyword evidence="1 7" id="KW-0479">Metal-binding</keyword>
<dbReference type="GO" id="GO:0003677">
    <property type="term" value="F:DNA binding"/>
    <property type="evidence" value="ECO:0007669"/>
    <property type="project" value="UniProtKB-UniRule"/>
</dbReference>
<feature type="zinc finger region" description="C4-type" evidence="7">
    <location>
        <begin position="64"/>
        <end position="79"/>
    </location>
</feature>
<dbReference type="PANTHER" id="PTHR30446:SF0">
    <property type="entry name" value="RECOMBINATION PROTEIN RECR"/>
    <property type="match status" value="1"/>
</dbReference>
<dbReference type="PROSITE" id="PS50880">
    <property type="entry name" value="TOPRIM"/>
    <property type="match status" value="1"/>
</dbReference>
<evidence type="ECO:0000256" key="2">
    <source>
        <dbReference type="ARBA" id="ARBA00022763"/>
    </source>
</evidence>
<dbReference type="Gene3D" id="6.10.250.240">
    <property type="match status" value="1"/>
</dbReference>
<evidence type="ECO:0000256" key="4">
    <source>
        <dbReference type="ARBA" id="ARBA00022833"/>
    </source>
</evidence>
<dbReference type="HAMAP" id="MF_00017">
    <property type="entry name" value="RecR"/>
    <property type="match status" value="1"/>
</dbReference>
<dbReference type="InterPro" id="IPR000093">
    <property type="entry name" value="DNA_Rcmb_RecR"/>
</dbReference>
<dbReference type="SMART" id="SM00493">
    <property type="entry name" value="TOPRIM"/>
    <property type="match status" value="1"/>
</dbReference>
<evidence type="ECO:0000256" key="6">
    <source>
        <dbReference type="ARBA" id="ARBA00023204"/>
    </source>
</evidence>
<dbReference type="STRING" id="1945520.A1019T_00515"/>
<dbReference type="Gene3D" id="1.10.8.420">
    <property type="entry name" value="RecR Domain 1"/>
    <property type="match status" value="1"/>
</dbReference>
<dbReference type="Pfam" id="PF21175">
    <property type="entry name" value="RecR_C"/>
    <property type="match status" value="1"/>
</dbReference>
<dbReference type="PANTHER" id="PTHR30446">
    <property type="entry name" value="RECOMBINATION PROTEIN RECR"/>
    <property type="match status" value="1"/>
</dbReference>
<keyword evidence="10" id="KW-1185">Reference proteome</keyword>
<dbReference type="EMBL" id="FUGD01000049">
    <property type="protein sequence ID" value="SJM36554.1"/>
    <property type="molecule type" value="Genomic_DNA"/>
</dbReference>
<keyword evidence="5 7" id="KW-0233">DNA recombination</keyword>
<dbReference type="NCBIfam" id="TIGR00615">
    <property type="entry name" value="recR"/>
    <property type="match status" value="1"/>
</dbReference>
<dbReference type="Pfam" id="PF21176">
    <property type="entry name" value="RecR_HhH"/>
    <property type="match status" value="1"/>
</dbReference>
<dbReference type="SUPFAM" id="SSF111304">
    <property type="entry name" value="Recombination protein RecR"/>
    <property type="match status" value="1"/>
</dbReference>
<sequence>MVYKEGDGLLTEKFDNLVKQLRVLPGVGQKTAQRMALHLLNGKRPQGSALAQALDIAMHGIIECQQCHSFSDDEVCPICLDPRRDDSVLCVVETAADVMAIEQSAGYRGRYFVLGGHLSPLDGINADDLNIDQLVNRVKATPVEELILATSTTVEGQTTAHFISEAVRRHVGKVTRIAQGIPMGGELEYLDSMTLSQALQNRS</sequence>
<keyword evidence="3 7" id="KW-0863">Zinc-finger</keyword>
<dbReference type="Pfam" id="PF13662">
    <property type="entry name" value="Toprim_4"/>
    <property type="match status" value="1"/>
</dbReference>
<dbReference type="GO" id="GO:0006310">
    <property type="term" value="P:DNA recombination"/>
    <property type="evidence" value="ECO:0007669"/>
    <property type="project" value="UniProtKB-UniRule"/>
</dbReference>
<dbReference type="InterPro" id="IPR034137">
    <property type="entry name" value="TOPRIM_RecR"/>
</dbReference>
<evidence type="ECO:0000313" key="10">
    <source>
        <dbReference type="Proteomes" id="UP000188169"/>
    </source>
</evidence>
<comment type="function">
    <text evidence="7">May play a role in DNA repair. It seems to be involved in an RecBC-independent recombinational process of DNA repair. It may act with RecF and RecO.</text>
</comment>
<dbReference type="InterPro" id="IPR015967">
    <property type="entry name" value="Rcmb_RecR_Znf"/>
</dbReference>
<dbReference type="Gene3D" id="3.40.1360.10">
    <property type="match status" value="1"/>
</dbReference>
<name>A0A1R4EDH9_9GAMM</name>
<dbReference type="PROSITE" id="PS01300">
    <property type="entry name" value="RECR"/>
    <property type="match status" value="1"/>
</dbReference>
<evidence type="ECO:0000256" key="5">
    <source>
        <dbReference type="ARBA" id="ARBA00023172"/>
    </source>
</evidence>
<dbReference type="CDD" id="cd01025">
    <property type="entry name" value="TOPRIM_recR"/>
    <property type="match status" value="1"/>
</dbReference>
<reference evidence="10" key="1">
    <citation type="submission" date="2017-02" db="EMBL/GenBank/DDBJ databases">
        <authorList>
            <person name="Mornico D."/>
        </authorList>
    </citation>
    <scope>NUCLEOTIDE SEQUENCE [LARGE SCALE GENOMIC DNA]</scope>
</reference>
<keyword evidence="6 7" id="KW-0234">DNA repair</keyword>
<keyword evidence="4 7" id="KW-0862">Zinc</keyword>
<dbReference type="GO" id="GO:0006281">
    <property type="term" value="P:DNA repair"/>
    <property type="evidence" value="ECO:0007669"/>
    <property type="project" value="UniProtKB-UniRule"/>
</dbReference>
<protein>
    <recommendedName>
        <fullName evidence="7">Recombination protein RecR</fullName>
    </recommendedName>
</protein>
<keyword evidence="2 7" id="KW-0227">DNA damage</keyword>
<dbReference type="InterPro" id="IPR023627">
    <property type="entry name" value="Rcmb_RecR"/>
</dbReference>
<evidence type="ECO:0000256" key="7">
    <source>
        <dbReference type="HAMAP-Rule" id="MF_00017"/>
    </source>
</evidence>
<dbReference type="Pfam" id="PF02132">
    <property type="entry name" value="RecR_ZnF"/>
    <property type="match status" value="1"/>
</dbReference>
<comment type="similarity">
    <text evidence="7">Belongs to the RecR family.</text>
</comment>
<gene>
    <name evidence="7 9" type="primary">recR</name>
    <name evidence="9" type="ORF">A1019T_00515</name>
</gene>
<accession>A0A1R4EDH9</accession>